<keyword evidence="1" id="KW-0812">Transmembrane</keyword>
<dbReference type="PANTHER" id="PTHR12242">
    <property type="entry name" value="OS02G0130600 PROTEIN-RELATED"/>
    <property type="match status" value="1"/>
</dbReference>
<feature type="transmembrane region" description="Helical" evidence="1">
    <location>
        <begin position="213"/>
        <end position="235"/>
    </location>
</feature>
<feature type="transmembrane region" description="Helical" evidence="1">
    <location>
        <begin position="133"/>
        <end position="153"/>
    </location>
</feature>
<feature type="transmembrane region" description="Helical" evidence="1">
    <location>
        <begin position="97"/>
        <end position="121"/>
    </location>
</feature>
<dbReference type="EMBL" id="CAXAMN010011001">
    <property type="protein sequence ID" value="CAK9033311.1"/>
    <property type="molecule type" value="Genomic_DNA"/>
</dbReference>
<proteinExistence type="predicted"/>
<gene>
    <name evidence="2" type="ORF">CCMP2556_LOCUS19018</name>
</gene>
<keyword evidence="1" id="KW-1133">Transmembrane helix</keyword>
<dbReference type="Proteomes" id="UP001642484">
    <property type="component" value="Unassembled WGS sequence"/>
</dbReference>
<accession>A0ABP0L2C0</accession>
<dbReference type="PANTHER" id="PTHR12242:SF1">
    <property type="entry name" value="MYND-TYPE DOMAIN-CONTAINING PROTEIN"/>
    <property type="match status" value="1"/>
</dbReference>
<protein>
    <submittedName>
        <fullName evidence="2">Uncharacterized protein</fullName>
    </submittedName>
</protein>
<name>A0ABP0L2C0_9DINO</name>
<sequence>MCQIFSIDVDWPYQIATSPWMNPLAYVIFNFVLASTFLALQILHFSDFLVGNGIYYFFYLTNWAICFETATVLCLFVSVLWGYTLLPTADKALPTPLFVRITVAMWYCAQPISLVVVLLYWTIVNPIWDVEPVIFSSLWAHFLDWIALLISLFACRIPFSFKNGIWSLMFLLTYLAWTIIHFVARIGTRTPCDDYPQELCPLYSQFDWNQPQGAIIITLAALVGLLLVVLLYVGFVKCRDACDQKHTVLSDLEEGKPTAKE</sequence>
<keyword evidence="1" id="KW-0472">Membrane</keyword>
<feature type="transmembrane region" description="Helical" evidence="1">
    <location>
        <begin position="24"/>
        <end position="44"/>
    </location>
</feature>
<reference evidence="2 3" key="1">
    <citation type="submission" date="2024-02" db="EMBL/GenBank/DDBJ databases">
        <authorList>
            <person name="Chen Y."/>
            <person name="Shah S."/>
            <person name="Dougan E. K."/>
            <person name="Thang M."/>
            <person name="Chan C."/>
        </authorList>
    </citation>
    <scope>NUCLEOTIDE SEQUENCE [LARGE SCALE GENOMIC DNA]</scope>
</reference>
<organism evidence="2 3">
    <name type="scientific">Durusdinium trenchii</name>
    <dbReference type="NCBI Taxonomy" id="1381693"/>
    <lineage>
        <taxon>Eukaryota</taxon>
        <taxon>Sar</taxon>
        <taxon>Alveolata</taxon>
        <taxon>Dinophyceae</taxon>
        <taxon>Suessiales</taxon>
        <taxon>Symbiodiniaceae</taxon>
        <taxon>Durusdinium</taxon>
    </lineage>
</organism>
<comment type="caution">
    <text evidence="2">The sequence shown here is derived from an EMBL/GenBank/DDBJ whole genome shotgun (WGS) entry which is preliminary data.</text>
</comment>
<evidence type="ECO:0000313" key="2">
    <source>
        <dbReference type="EMBL" id="CAK9033311.1"/>
    </source>
</evidence>
<keyword evidence="3" id="KW-1185">Reference proteome</keyword>
<feature type="transmembrane region" description="Helical" evidence="1">
    <location>
        <begin position="165"/>
        <end position="184"/>
    </location>
</feature>
<evidence type="ECO:0000313" key="3">
    <source>
        <dbReference type="Proteomes" id="UP001642484"/>
    </source>
</evidence>
<feature type="transmembrane region" description="Helical" evidence="1">
    <location>
        <begin position="56"/>
        <end position="85"/>
    </location>
</feature>
<evidence type="ECO:0000256" key="1">
    <source>
        <dbReference type="SAM" id="Phobius"/>
    </source>
</evidence>